<name>A0ABX5FQK6_9BACL</name>
<evidence type="ECO:0000256" key="2">
    <source>
        <dbReference type="ARBA" id="ARBA00004956"/>
    </source>
</evidence>
<dbReference type="PROSITE" id="PS00866">
    <property type="entry name" value="CPSASE_1"/>
    <property type="match status" value="1"/>
</dbReference>
<keyword evidence="8 11" id="KW-0067">ATP-binding</keyword>
<reference evidence="15 16" key="1">
    <citation type="submission" date="2018-03" db="EMBL/GenBank/DDBJ databases">
        <title>Brevisbacillus phylogenomics.</title>
        <authorList>
            <person name="Dunlap C."/>
        </authorList>
    </citation>
    <scope>NUCLEOTIDE SEQUENCE [LARGE SCALE GENOMIC DNA]</scope>
    <source>
        <strain evidence="15 16">NRRL B-41110</strain>
    </source>
</reference>
<dbReference type="InterPro" id="IPR004549">
    <property type="entry name" value="Acetyl_CoA_COase_biotin_COase"/>
</dbReference>
<dbReference type="SUPFAM" id="SSF56059">
    <property type="entry name" value="Glutathione synthetase ATP-binding domain-like"/>
    <property type="match status" value="1"/>
</dbReference>
<dbReference type="Gene3D" id="3.30.470.20">
    <property type="entry name" value="ATP-grasp fold, B domain"/>
    <property type="match status" value="1"/>
</dbReference>
<keyword evidence="12" id="KW-0276">Fatty acid metabolism</keyword>
<dbReference type="SUPFAM" id="SSF52440">
    <property type="entry name" value="PreATP-grasp domain"/>
    <property type="match status" value="1"/>
</dbReference>
<dbReference type="PROSITE" id="PS00867">
    <property type="entry name" value="CPSASE_2"/>
    <property type="match status" value="1"/>
</dbReference>
<comment type="pathway">
    <text evidence="2 12">Lipid metabolism; malonyl-CoA biosynthesis; malonyl-CoA from acetyl-CoA: step 1/1.</text>
</comment>
<keyword evidence="12" id="KW-0092">Biotin</keyword>
<comment type="function">
    <text evidence="1 12">This protein is a component of the acetyl coenzyme A carboxylase complex; first, biotin carboxylase catalyzes the carboxylation of the carrier protein and then the transcarboxylase transfers the carboxyl group to form malonyl-CoA.</text>
</comment>
<evidence type="ECO:0000256" key="4">
    <source>
        <dbReference type="ARBA" id="ARBA00013263"/>
    </source>
</evidence>
<keyword evidence="7 11" id="KW-0547">Nucleotide-binding</keyword>
<evidence type="ECO:0000313" key="16">
    <source>
        <dbReference type="Proteomes" id="UP000241645"/>
    </source>
</evidence>
<dbReference type="PROSITE" id="PS50979">
    <property type="entry name" value="BC"/>
    <property type="match status" value="1"/>
</dbReference>
<evidence type="ECO:0000256" key="10">
    <source>
        <dbReference type="ARBA" id="ARBA00048600"/>
    </source>
</evidence>
<dbReference type="Proteomes" id="UP000241645">
    <property type="component" value="Unassembled WGS sequence"/>
</dbReference>
<organism evidence="15 16">
    <name type="scientific">Brevibacillus porteri</name>
    <dbReference type="NCBI Taxonomy" id="2126350"/>
    <lineage>
        <taxon>Bacteria</taxon>
        <taxon>Bacillati</taxon>
        <taxon>Bacillota</taxon>
        <taxon>Bacilli</taxon>
        <taxon>Bacillales</taxon>
        <taxon>Paenibacillaceae</taxon>
        <taxon>Brevibacillus</taxon>
    </lineage>
</organism>
<dbReference type="InterPro" id="IPR051602">
    <property type="entry name" value="ACC_Biotin_Carboxylase"/>
</dbReference>
<keyword evidence="12" id="KW-0443">Lipid metabolism</keyword>
<gene>
    <name evidence="15" type="primary">accC</name>
    <name evidence="15" type="ORF">C7R92_17820</name>
</gene>
<keyword evidence="12" id="KW-0444">Lipid biosynthesis</keyword>
<evidence type="ECO:0000259" key="14">
    <source>
        <dbReference type="PROSITE" id="PS50979"/>
    </source>
</evidence>
<dbReference type="InterPro" id="IPR011054">
    <property type="entry name" value="Rudment_hybrid_motif"/>
</dbReference>
<evidence type="ECO:0000256" key="9">
    <source>
        <dbReference type="ARBA" id="ARBA00022842"/>
    </source>
</evidence>
<dbReference type="NCBIfam" id="NF006367">
    <property type="entry name" value="PRK08591.1"/>
    <property type="match status" value="1"/>
</dbReference>
<feature type="domain" description="Biotin carboxylation" evidence="14">
    <location>
        <begin position="1"/>
        <end position="446"/>
    </location>
</feature>
<dbReference type="Pfam" id="PF02785">
    <property type="entry name" value="Biotin_carb_C"/>
    <property type="match status" value="1"/>
</dbReference>
<dbReference type="InterPro" id="IPR011761">
    <property type="entry name" value="ATP-grasp"/>
</dbReference>
<evidence type="ECO:0000313" key="15">
    <source>
        <dbReference type="EMBL" id="PSK08373.1"/>
    </source>
</evidence>
<dbReference type="SMART" id="SM00878">
    <property type="entry name" value="Biotin_carb_C"/>
    <property type="match status" value="1"/>
</dbReference>
<evidence type="ECO:0000259" key="13">
    <source>
        <dbReference type="PROSITE" id="PS50975"/>
    </source>
</evidence>
<proteinExistence type="predicted"/>
<feature type="domain" description="ATP-grasp" evidence="13">
    <location>
        <begin position="120"/>
        <end position="317"/>
    </location>
</feature>
<dbReference type="EMBL" id="PXZO01000034">
    <property type="protein sequence ID" value="PSK08373.1"/>
    <property type="molecule type" value="Genomic_DNA"/>
</dbReference>
<dbReference type="InterPro" id="IPR011764">
    <property type="entry name" value="Biotin_carboxylation_dom"/>
</dbReference>
<comment type="catalytic activity">
    <reaction evidence="10 12">
        <text>N(6)-biotinyl-L-lysyl-[protein] + hydrogencarbonate + ATP = N(6)-carboxybiotinyl-L-lysyl-[protein] + ADP + phosphate + H(+)</text>
        <dbReference type="Rhea" id="RHEA:13501"/>
        <dbReference type="Rhea" id="RHEA-COMP:10505"/>
        <dbReference type="Rhea" id="RHEA-COMP:10506"/>
        <dbReference type="ChEBI" id="CHEBI:15378"/>
        <dbReference type="ChEBI" id="CHEBI:17544"/>
        <dbReference type="ChEBI" id="CHEBI:30616"/>
        <dbReference type="ChEBI" id="CHEBI:43474"/>
        <dbReference type="ChEBI" id="CHEBI:83144"/>
        <dbReference type="ChEBI" id="CHEBI:83145"/>
        <dbReference type="ChEBI" id="CHEBI:456216"/>
        <dbReference type="EC" id="6.3.4.14"/>
    </reaction>
</comment>
<evidence type="ECO:0000256" key="12">
    <source>
        <dbReference type="RuleBase" id="RU365063"/>
    </source>
</evidence>
<sequence length="451" mass="49394">MFQKVLIANRGEIAVRIIRACRELGIRTVAVYSEADREALHVKLADEAYCIGPKASKESYLNIANIMSVATKVGADAIHPGYGFLAENADFAEICTACNITFIGPDPEAIVKMGDKSTAKDTMKTAGVPTVPGTEGLIEDVADAVVTANQIGYPVMVKATAGGGGRGMRVAVDDEDLEKAIRQAQNEAKTAFGNPGVYLEKFVEGPRHVEIQIMADKHGNAVFLGERDCSIQRRHQKLIEEAPSPALSEELRRQMGEAAVAAAKAVSYHGAGTVEFLLDKHGKFYFMEMNTRIQVEHPVTELVTGFDLIKEQLTVAAGQPLSFTQEDIQMDGWAIECRINAENPAKNFMPSPGRITEYLAPGGFGVRVDSAAYAGYSIPPYYDSMIAKLIVWGKDRNEAIDRMKRALSEFVVEGITTTIPFHLKVLEHEVFVSGHFDTKFLETYDLKLDEE</sequence>
<keyword evidence="6" id="KW-0479">Metal-binding</keyword>
<comment type="subunit">
    <text evidence="3 12">Acetyl-CoA carboxylase is a heterohexamer of biotin carboxyl carrier protein, biotin carboxylase and the two subunits of carboxyl transferase in a 2:2 complex.</text>
</comment>
<evidence type="ECO:0000256" key="6">
    <source>
        <dbReference type="ARBA" id="ARBA00022723"/>
    </source>
</evidence>
<accession>A0ABX5FQK6</accession>
<dbReference type="PROSITE" id="PS50975">
    <property type="entry name" value="ATP_GRASP"/>
    <property type="match status" value="1"/>
</dbReference>
<protein>
    <recommendedName>
        <fullName evidence="4 12">Biotin carboxylase</fullName>
        <ecNumber evidence="4 12">6.3.4.14</ecNumber>
    </recommendedName>
    <alternativeName>
        <fullName evidence="12">Acetyl-coenzyme A carboxylase biotin carboxylase subunit A</fullName>
    </alternativeName>
</protein>
<dbReference type="GeneID" id="95751953"/>
<keyword evidence="9" id="KW-0460">Magnesium</keyword>
<dbReference type="NCBIfam" id="NF004085">
    <property type="entry name" value="PRK05586.1"/>
    <property type="match status" value="1"/>
</dbReference>
<evidence type="ECO:0000256" key="8">
    <source>
        <dbReference type="ARBA" id="ARBA00022840"/>
    </source>
</evidence>
<dbReference type="RefSeq" id="WP_069844621.1">
    <property type="nucleotide sequence ID" value="NZ_JARMEW010000042.1"/>
</dbReference>
<keyword evidence="12" id="KW-0275">Fatty acid biosynthesis</keyword>
<evidence type="ECO:0000256" key="5">
    <source>
        <dbReference type="ARBA" id="ARBA00022598"/>
    </source>
</evidence>
<evidence type="ECO:0000256" key="11">
    <source>
        <dbReference type="PROSITE-ProRule" id="PRU00409"/>
    </source>
</evidence>
<dbReference type="Pfam" id="PF00289">
    <property type="entry name" value="Biotin_carb_N"/>
    <property type="match status" value="1"/>
</dbReference>
<keyword evidence="16" id="KW-1185">Reference proteome</keyword>
<dbReference type="SUPFAM" id="SSF51246">
    <property type="entry name" value="Rudiment single hybrid motif"/>
    <property type="match status" value="1"/>
</dbReference>
<dbReference type="InterPro" id="IPR005479">
    <property type="entry name" value="CPAse_ATP-bd"/>
</dbReference>
<dbReference type="InterPro" id="IPR016185">
    <property type="entry name" value="PreATP-grasp_dom_sf"/>
</dbReference>
<evidence type="ECO:0000256" key="1">
    <source>
        <dbReference type="ARBA" id="ARBA00003761"/>
    </source>
</evidence>
<dbReference type="InterPro" id="IPR005481">
    <property type="entry name" value="BC-like_N"/>
</dbReference>
<keyword evidence="5 12" id="KW-0436">Ligase</keyword>
<dbReference type="InterPro" id="IPR005482">
    <property type="entry name" value="Biotin_COase_C"/>
</dbReference>
<dbReference type="Pfam" id="PF02786">
    <property type="entry name" value="CPSase_L_D2"/>
    <property type="match status" value="1"/>
</dbReference>
<dbReference type="PANTHER" id="PTHR48095">
    <property type="entry name" value="PYRUVATE CARBOXYLASE SUBUNIT A"/>
    <property type="match status" value="1"/>
</dbReference>
<dbReference type="PANTHER" id="PTHR48095:SF2">
    <property type="entry name" value="BIOTIN CARBOXYLASE, CHLOROPLASTIC"/>
    <property type="match status" value="1"/>
</dbReference>
<evidence type="ECO:0000256" key="7">
    <source>
        <dbReference type="ARBA" id="ARBA00022741"/>
    </source>
</evidence>
<evidence type="ECO:0000256" key="3">
    <source>
        <dbReference type="ARBA" id="ARBA00011750"/>
    </source>
</evidence>
<comment type="caution">
    <text evidence="15">The sequence shown here is derived from an EMBL/GenBank/DDBJ whole genome shotgun (WGS) entry which is preliminary data.</text>
</comment>
<dbReference type="NCBIfam" id="TIGR00514">
    <property type="entry name" value="accC"/>
    <property type="match status" value="1"/>
</dbReference>
<dbReference type="EC" id="6.3.4.14" evidence="4 12"/>